<gene>
    <name evidence="9" type="ORF">MNOR_LOCUS37622</name>
</gene>
<dbReference type="PANTHER" id="PTHR24394">
    <property type="entry name" value="ZINC FINGER PROTEIN"/>
    <property type="match status" value="1"/>
</dbReference>
<feature type="non-terminal residue" evidence="9">
    <location>
        <position position="99"/>
    </location>
</feature>
<sequence>GEIQYHCFQFNRMNSSSETDNTQCSMAVNADIDMMVKEEIEVYDEPVLSQDVEVSVKLERECSQCDKNFQSNSLLIRHLRTHSDEKPYQCNQCDKTFSQ</sequence>
<keyword evidence="2" id="KW-0479">Metal-binding</keyword>
<dbReference type="FunFam" id="3.30.160.60:FF:000446">
    <property type="entry name" value="Zinc finger protein"/>
    <property type="match status" value="1"/>
</dbReference>
<evidence type="ECO:0000256" key="7">
    <source>
        <dbReference type="PROSITE-ProRule" id="PRU00042"/>
    </source>
</evidence>
<dbReference type="EMBL" id="CAXKWB010077562">
    <property type="protein sequence ID" value="CAL4201692.1"/>
    <property type="molecule type" value="Genomic_DNA"/>
</dbReference>
<keyword evidence="10" id="KW-1185">Reference proteome</keyword>
<reference evidence="9 10" key="1">
    <citation type="submission" date="2024-05" db="EMBL/GenBank/DDBJ databases">
        <authorList>
            <person name="Wallberg A."/>
        </authorList>
    </citation>
    <scope>NUCLEOTIDE SEQUENCE [LARGE SCALE GENOMIC DNA]</scope>
</reference>
<dbReference type="PROSITE" id="PS00028">
    <property type="entry name" value="ZINC_FINGER_C2H2_1"/>
    <property type="match status" value="1"/>
</dbReference>
<dbReference type="Gene3D" id="3.30.160.60">
    <property type="entry name" value="Classic Zinc Finger"/>
    <property type="match status" value="2"/>
</dbReference>
<evidence type="ECO:0000256" key="4">
    <source>
        <dbReference type="ARBA" id="ARBA00022771"/>
    </source>
</evidence>
<evidence type="ECO:0000256" key="1">
    <source>
        <dbReference type="ARBA" id="ARBA00004123"/>
    </source>
</evidence>
<keyword evidence="3" id="KW-0677">Repeat</keyword>
<accession>A0AAV2SHZ2</accession>
<keyword evidence="5" id="KW-0862">Zinc</keyword>
<evidence type="ECO:0000313" key="9">
    <source>
        <dbReference type="EMBL" id="CAL4201692.1"/>
    </source>
</evidence>
<name>A0AAV2SHZ2_MEGNR</name>
<dbReference type="InterPro" id="IPR036236">
    <property type="entry name" value="Znf_C2H2_sf"/>
</dbReference>
<proteinExistence type="predicted"/>
<dbReference type="Proteomes" id="UP001497623">
    <property type="component" value="Unassembled WGS sequence"/>
</dbReference>
<keyword evidence="6" id="KW-0539">Nucleus</keyword>
<dbReference type="GO" id="GO:0005634">
    <property type="term" value="C:nucleus"/>
    <property type="evidence" value="ECO:0007669"/>
    <property type="project" value="UniProtKB-SubCell"/>
</dbReference>
<protein>
    <recommendedName>
        <fullName evidence="8">C2H2-type domain-containing protein</fullName>
    </recommendedName>
</protein>
<dbReference type="GO" id="GO:0000981">
    <property type="term" value="F:DNA-binding transcription factor activity, RNA polymerase II-specific"/>
    <property type="evidence" value="ECO:0007669"/>
    <property type="project" value="TreeGrafter"/>
</dbReference>
<dbReference type="SUPFAM" id="SSF57667">
    <property type="entry name" value="beta-beta-alpha zinc fingers"/>
    <property type="match status" value="1"/>
</dbReference>
<dbReference type="Pfam" id="PF00096">
    <property type="entry name" value="zf-C2H2"/>
    <property type="match status" value="1"/>
</dbReference>
<dbReference type="PROSITE" id="PS50157">
    <property type="entry name" value="ZINC_FINGER_C2H2_2"/>
    <property type="match status" value="1"/>
</dbReference>
<dbReference type="InterPro" id="IPR013087">
    <property type="entry name" value="Znf_C2H2_type"/>
</dbReference>
<dbReference type="GO" id="GO:0008270">
    <property type="term" value="F:zinc ion binding"/>
    <property type="evidence" value="ECO:0007669"/>
    <property type="project" value="UniProtKB-KW"/>
</dbReference>
<dbReference type="PANTHER" id="PTHR24394:SF44">
    <property type="entry name" value="ZINC FINGER PROTEIN 271-LIKE"/>
    <property type="match status" value="1"/>
</dbReference>
<dbReference type="AlphaFoldDB" id="A0AAV2SHZ2"/>
<feature type="domain" description="C2H2-type" evidence="8">
    <location>
        <begin position="60"/>
        <end position="87"/>
    </location>
</feature>
<dbReference type="FunFam" id="3.30.160.60:FF:000744">
    <property type="entry name" value="zinc finger E-box-binding homeobox 1"/>
    <property type="match status" value="1"/>
</dbReference>
<evidence type="ECO:0000256" key="2">
    <source>
        <dbReference type="ARBA" id="ARBA00022723"/>
    </source>
</evidence>
<evidence type="ECO:0000313" key="10">
    <source>
        <dbReference type="Proteomes" id="UP001497623"/>
    </source>
</evidence>
<evidence type="ECO:0000259" key="8">
    <source>
        <dbReference type="PROSITE" id="PS50157"/>
    </source>
</evidence>
<feature type="non-terminal residue" evidence="9">
    <location>
        <position position="1"/>
    </location>
</feature>
<keyword evidence="4 7" id="KW-0863">Zinc-finger</keyword>
<evidence type="ECO:0000256" key="3">
    <source>
        <dbReference type="ARBA" id="ARBA00022737"/>
    </source>
</evidence>
<comment type="caution">
    <text evidence="9">The sequence shown here is derived from an EMBL/GenBank/DDBJ whole genome shotgun (WGS) entry which is preliminary data.</text>
</comment>
<comment type="subcellular location">
    <subcellularLocation>
        <location evidence="1">Nucleus</location>
    </subcellularLocation>
</comment>
<evidence type="ECO:0000256" key="6">
    <source>
        <dbReference type="ARBA" id="ARBA00023242"/>
    </source>
</evidence>
<evidence type="ECO:0000256" key="5">
    <source>
        <dbReference type="ARBA" id="ARBA00022833"/>
    </source>
</evidence>
<organism evidence="9 10">
    <name type="scientific">Meganyctiphanes norvegica</name>
    <name type="common">Northern krill</name>
    <name type="synonym">Thysanopoda norvegica</name>
    <dbReference type="NCBI Taxonomy" id="48144"/>
    <lineage>
        <taxon>Eukaryota</taxon>
        <taxon>Metazoa</taxon>
        <taxon>Ecdysozoa</taxon>
        <taxon>Arthropoda</taxon>
        <taxon>Crustacea</taxon>
        <taxon>Multicrustacea</taxon>
        <taxon>Malacostraca</taxon>
        <taxon>Eumalacostraca</taxon>
        <taxon>Eucarida</taxon>
        <taxon>Euphausiacea</taxon>
        <taxon>Euphausiidae</taxon>
        <taxon>Meganyctiphanes</taxon>
    </lineage>
</organism>